<protein>
    <submittedName>
        <fullName evidence="2">PepSY-like domain-containing protein</fullName>
    </submittedName>
</protein>
<organism evidence="2 3">
    <name type="scientific">Christiangramia antarctica</name>
    <dbReference type="NCBI Taxonomy" id="2058158"/>
    <lineage>
        <taxon>Bacteria</taxon>
        <taxon>Pseudomonadati</taxon>
        <taxon>Bacteroidota</taxon>
        <taxon>Flavobacteriia</taxon>
        <taxon>Flavobacteriales</taxon>
        <taxon>Flavobacteriaceae</taxon>
        <taxon>Christiangramia</taxon>
    </lineage>
</organism>
<name>A0ABW5WZF9_9FLAO</name>
<dbReference type="Gene3D" id="3.10.450.360">
    <property type="match status" value="1"/>
</dbReference>
<accession>A0ABW5WZF9</accession>
<evidence type="ECO:0000313" key="3">
    <source>
        <dbReference type="Proteomes" id="UP001597438"/>
    </source>
</evidence>
<dbReference type="Pfam" id="PF11396">
    <property type="entry name" value="PepSY_like"/>
    <property type="match status" value="1"/>
</dbReference>
<proteinExistence type="predicted"/>
<dbReference type="SUPFAM" id="SSF160574">
    <property type="entry name" value="BT0923-like"/>
    <property type="match status" value="1"/>
</dbReference>
<sequence length="149" mass="17257">MRKLTLLTLSILTLGILSCQEKKDEEKTEKSGVPEAVVAAFQKKYPGENDPDWQQDDHGYWESHFKIDGEKYRADFNADGTWVETENSIKKEDLPQVVQDSIDKNYADREITEIEHVINAKKGEFFDIEFKQKGKNMDVEMNKEGKKLN</sequence>
<dbReference type="Proteomes" id="UP001597438">
    <property type="component" value="Unassembled WGS sequence"/>
</dbReference>
<reference evidence="3" key="1">
    <citation type="journal article" date="2019" name="Int. J. Syst. Evol. Microbiol.">
        <title>The Global Catalogue of Microorganisms (GCM) 10K type strain sequencing project: providing services to taxonomists for standard genome sequencing and annotation.</title>
        <authorList>
            <consortium name="The Broad Institute Genomics Platform"/>
            <consortium name="The Broad Institute Genome Sequencing Center for Infectious Disease"/>
            <person name="Wu L."/>
            <person name="Ma J."/>
        </authorList>
    </citation>
    <scope>NUCLEOTIDE SEQUENCE [LARGE SCALE GENOMIC DNA]</scope>
    <source>
        <strain evidence="3">KCTC 52925</strain>
    </source>
</reference>
<dbReference type="InterPro" id="IPR021533">
    <property type="entry name" value="PepSY-like"/>
</dbReference>
<keyword evidence="3" id="KW-1185">Reference proteome</keyword>
<evidence type="ECO:0000259" key="1">
    <source>
        <dbReference type="Pfam" id="PF11396"/>
    </source>
</evidence>
<gene>
    <name evidence="2" type="ORF">ACFSYS_00605</name>
</gene>
<dbReference type="PROSITE" id="PS51257">
    <property type="entry name" value="PROKAR_LIPOPROTEIN"/>
    <property type="match status" value="1"/>
</dbReference>
<comment type="caution">
    <text evidence="2">The sequence shown here is derived from an EMBL/GenBank/DDBJ whole genome shotgun (WGS) entry which is preliminary data.</text>
</comment>
<evidence type="ECO:0000313" key="2">
    <source>
        <dbReference type="EMBL" id="MFD2831765.1"/>
    </source>
</evidence>
<feature type="domain" description="Putative beta-lactamase-inhibitor-like PepSY-like" evidence="1">
    <location>
        <begin position="72"/>
        <end position="146"/>
    </location>
</feature>
<dbReference type="RefSeq" id="WP_251741593.1">
    <property type="nucleotide sequence ID" value="NZ_JBHUOJ010000001.1"/>
</dbReference>
<dbReference type="EMBL" id="JBHUOJ010000001">
    <property type="protein sequence ID" value="MFD2831765.1"/>
    <property type="molecule type" value="Genomic_DNA"/>
</dbReference>